<organism evidence="1 3">
    <name type="scientific">Cupriavidus gilardii J11</name>
    <dbReference type="NCBI Taxonomy" id="936133"/>
    <lineage>
        <taxon>Bacteria</taxon>
        <taxon>Pseudomonadati</taxon>
        <taxon>Pseudomonadota</taxon>
        <taxon>Betaproteobacteria</taxon>
        <taxon>Burkholderiales</taxon>
        <taxon>Burkholderiaceae</taxon>
        <taxon>Cupriavidus</taxon>
    </lineage>
</organism>
<evidence type="ECO:0000313" key="2">
    <source>
        <dbReference type="EMBL" id="TWG87502.1"/>
    </source>
</evidence>
<accession>A0A562BQF1</accession>
<dbReference type="OrthoDB" id="8966448at2"/>
<dbReference type="Proteomes" id="UP000318141">
    <property type="component" value="Unassembled WGS sequence"/>
</dbReference>
<comment type="caution">
    <text evidence="1">The sequence shown here is derived from an EMBL/GenBank/DDBJ whole genome shotgun (WGS) entry which is preliminary data.</text>
</comment>
<keyword evidence="3" id="KW-1185">Reference proteome</keyword>
<name>A0A562BQF1_9BURK</name>
<dbReference type="AlphaFoldDB" id="A0A562BQF1"/>
<dbReference type="EMBL" id="VLJN01000009">
    <property type="protein sequence ID" value="TWG87496.1"/>
    <property type="molecule type" value="Genomic_DNA"/>
</dbReference>
<evidence type="ECO:0000313" key="1">
    <source>
        <dbReference type="EMBL" id="TWG87496.1"/>
    </source>
</evidence>
<dbReference type="EMBL" id="VLJN01000009">
    <property type="protein sequence ID" value="TWG87502.1"/>
    <property type="molecule type" value="Genomic_DNA"/>
</dbReference>
<protein>
    <submittedName>
        <fullName evidence="1">Uncharacterized protein</fullName>
    </submittedName>
</protein>
<sequence>MEAGMAVLIVHGFALREGRNKWACCYEIRVASGREQALLYRGELHGRAFVSEQAAIVAAREAGELEARRRIAAGLAAALAHDDEMPPTLASSARPTS</sequence>
<evidence type="ECO:0000313" key="3">
    <source>
        <dbReference type="Proteomes" id="UP000318141"/>
    </source>
</evidence>
<proteinExistence type="predicted"/>
<reference evidence="1 3" key="1">
    <citation type="submission" date="2019-07" db="EMBL/GenBank/DDBJ databases">
        <title>Genome sequencing of lignin-degrading bacterial isolates.</title>
        <authorList>
            <person name="Gladden J."/>
        </authorList>
    </citation>
    <scope>NUCLEOTIDE SEQUENCE [LARGE SCALE GENOMIC DNA]</scope>
    <source>
        <strain evidence="1 3">J11</strain>
    </source>
</reference>
<gene>
    <name evidence="1" type="ORF">L602_001700000880</name>
    <name evidence="2" type="ORF">L602_001700000940</name>
</gene>